<reference evidence="3 4" key="1">
    <citation type="submission" date="2022-05" db="EMBL/GenBank/DDBJ databases">
        <title>Genome Sequencing of Bee-Associated Microbes.</title>
        <authorList>
            <person name="Dunlap C."/>
        </authorList>
    </citation>
    <scope>NUCLEOTIDE SEQUENCE [LARGE SCALE GENOMIC DNA]</scope>
    <source>
        <strain evidence="3 4">NRRL NRS-1438</strain>
    </source>
</reference>
<keyword evidence="4" id="KW-1185">Reference proteome</keyword>
<comment type="caution">
    <text evidence="3">The sequence shown here is derived from an EMBL/GenBank/DDBJ whole genome shotgun (WGS) entry which is preliminary data.</text>
</comment>
<dbReference type="RefSeq" id="WP_087435738.1">
    <property type="nucleotide sequence ID" value="NZ_JAMDLV010000019.1"/>
</dbReference>
<evidence type="ECO:0000313" key="4">
    <source>
        <dbReference type="Proteomes" id="UP001207626"/>
    </source>
</evidence>
<dbReference type="EMBL" id="JAMDLW010000020">
    <property type="protein sequence ID" value="MCY9521048.1"/>
    <property type="molecule type" value="Genomic_DNA"/>
</dbReference>
<evidence type="ECO:0000313" key="3">
    <source>
        <dbReference type="EMBL" id="MCY9521048.1"/>
    </source>
</evidence>
<feature type="chain" id="PRO_5046232637" evidence="2">
    <location>
        <begin position="30"/>
        <end position="395"/>
    </location>
</feature>
<gene>
    <name evidence="3" type="ORF">M5X09_15430</name>
</gene>
<feature type="region of interest" description="Disordered" evidence="1">
    <location>
        <begin position="34"/>
        <end position="54"/>
    </location>
</feature>
<organism evidence="3 4">
    <name type="scientific">Paenibacillus apiarius</name>
    <dbReference type="NCBI Taxonomy" id="46240"/>
    <lineage>
        <taxon>Bacteria</taxon>
        <taxon>Bacillati</taxon>
        <taxon>Bacillota</taxon>
        <taxon>Bacilli</taxon>
        <taxon>Bacillales</taxon>
        <taxon>Paenibacillaceae</taxon>
        <taxon>Paenibacillus</taxon>
    </lineage>
</organism>
<evidence type="ECO:0000256" key="1">
    <source>
        <dbReference type="SAM" id="MobiDB-lite"/>
    </source>
</evidence>
<accession>A0ABT4DUM3</accession>
<dbReference type="PROSITE" id="PS51257">
    <property type="entry name" value="PROKAR_LIPOPROTEIN"/>
    <property type="match status" value="1"/>
</dbReference>
<protein>
    <submittedName>
        <fullName evidence="3">Uncharacterized protein</fullName>
    </submittedName>
</protein>
<feature type="signal peptide" evidence="2">
    <location>
        <begin position="1"/>
        <end position="29"/>
    </location>
</feature>
<evidence type="ECO:0000256" key="2">
    <source>
        <dbReference type="SAM" id="SignalP"/>
    </source>
</evidence>
<name>A0ABT4DUM3_9BACL</name>
<dbReference type="Proteomes" id="UP001207626">
    <property type="component" value="Unassembled WGS sequence"/>
</dbReference>
<sequence length="395" mass="42829">MCSTKQAQWKQSARGLLLLGILFWTTACGSGSGGASDTSAAKEPASSATGTTAVPLTKTAQAPVRYGKLTQQEVEKKMRIDKKEFRPILELATLGPIIPGLHEQVIPQGLAYAPEQGWLVMSGYREKGGVSVLALLDAKSGLLLKSFELYEKNNKPYTGHAGGTAVTPGYVWIASGGEARYLSIEALNKAEDGGRVVFEGSLKTGVRASNVAYEDGLLWVGEFAHGTEYPTDPSHHLRTRDGEEYRAWMEGYEIEAQTGLPPQLAAGAEAPLPAAILSIPNRIQGMSLWKGHWILSDSFGRNSESTILFYADPRKEAPHMKVKLGKETVPVWFLDNKAMMGKLDGPPMSEELAVIEDSLHILYESGAEKFATSGSYAMDTMHVLDMNAVQAKRVQ</sequence>
<proteinExistence type="predicted"/>
<keyword evidence="2" id="KW-0732">Signal</keyword>